<gene>
    <name evidence="2" type="ORF">LCGC14_0807330</name>
</gene>
<dbReference type="Gene3D" id="3.40.50.150">
    <property type="entry name" value="Vaccinia Virus protein VP39"/>
    <property type="match status" value="1"/>
</dbReference>
<evidence type="ECO:0000259" key="1">
    <source>
        <dbReference type="Pfam" id="PF13847"/>
    </source>
</evidence>
<dbReference type="EMBL" id="LAZR01002207">
    <property type="protein sequence ID" value="KKN33077.1"/>
    <property type="molecule type" value="Genomic_DNA"/>
</dbReference>
<accession>A0A0F9Q7T4</accession>
<name>A0A0F9Q7T4_9ZZZZ</name>
<dbReference type="CDD" id="cd02440">
    <property type="entry name" value="AdoMet_MTases"/>
    <property type="match status" value="1"/>
</dbReference>
<dbReference type="AlphaFoldDB" id="A0A0F9Q7T4"/>
<comment type="caution">
    <text evidence="2">The sequence shown here is derived from an EMBL/GenBank/DDBJ whole genome shotgun (WGS) entry which is preliminary data.</text>
</comment>
<dbReference type="Pfam" id="PF13847">
    <property type="entry name" value="Methyltransf_31"/>
    <property type="match status" value="1"/>
</dbReference>
<dbReference type="PANTHER" id="PTHR43591">
    <property type="entry name" value="METHYLTRANSFERASE"/>
    <property type="match status" value="1"/>
</dbReference>
<evidence type="ECO:0000313" key="2">
    <source>
        <dbReference type="EMBL" id="KKN33077.1"/>
    </source>
</evidence>
<proteinExistence type="predicted"/>
<reference evidence="2" key="1">
    <citation type="journal article" date="2015" name="Nature">
        <title>Complex archaea that bridge the gap between prokaryotes and eukaryotes.</title>
        <authorList>
            <person name="Spang A."/>
            <person name="Saw J.H."/>
            <person name="Jorgensen S.L."/>
            <person name="Zaremba-Niedzwiedzka K."/>
            <person name="Martijn J."/>
            <person name="Lind A.E."/>
            <person name="van Eijk R."/>
            <person name="Schleper C."/>
            <person name="Guy L."/>
            <person name="Ettema T.J."/>
        </authorList>
    </citation>
    <scope>NUCLEOTIDE SEQUENCE</scope>
</reference>
<organism evidence="2">
    <name type="scientific">marine sediment metagenome</name>
    <dbReference type="NCBI Taxonomy" id="412755"/>
    <lineage>
        <taxon>unclassified sequences</taxon>
        <taxon>metagenomes</taxon>
        <taxon>ecological metagenomes</taxon>
    </lineage>
</organism>
<dbReference type="GO" id="GO:0008168">
    <property type="term" value="F:methyltransferase activity"/>
    <property type="evidence" value="ECO:0007669"/>
    <property type="project" value="TreeGrafter"/>
</dbReference>
<protein>
    <recommendedName>
        <fullName evidence="1">Methyltransferase domain-containing protein</fullName>
    </recommendedName>
</protein>
<dbReference type="PANTHER" id="PTHR43591:SF24">
    <property type="entry name" value="2-METHOXY-6-POLYPRENYL-1,4-BENZOQUINOL METHYLASE, MITOCHONDRIAL"/>
    <property type="match status" value="1"/>
</dbReference>
<dbReference type="InterPro" id="IPR025714">
    <property type="entry name" value="Methyltranfer_dom"/>
</dbReference>
<feature type="domain" description="Methyltransferase" evidence="1">
    <location>
        <begin position="49"/>
        <end position="165"/>
    </location>
</feature>
<dbReference type="InterPro" id="IPR029063">
    <property type="entry name" value="SAM-dependent_MTases_sf"/>
</dbReference>
<dbReference type="SUPFAM" id="SSF53335">
    <property type="entry name" value="S-adenosyl-L-methionine-dependent methyltransferases"/>
    <property type="match status" value="1"/>
</dbReference>
<sequence>MKNSRTVKEYAELQYKTHQNLVNRMNLWSYGTNPETLHKWIFTKIQLQEHERVLELGCGTGQLWLENLRNVPSTCSIVLSDFSKNMLNKAKKNLKPLNLPIKFEVINAEKIPYPNQNFDVVLACHMLYHIPNIKRALISINHVLKPGGRFIATTISQKHIQELKNFLSEFRLYPEEMMNLFSEFRNETGREVLKPFFAEVELYEYINEVNIISVDPLMRYIESMFPKEHFPNFQELKPQVEEAIVKIIKKKSKFKIKGISGLFNAKNPIKP</sequence>